<dbReference type="PANTHER" id="PTHR43138:SF1">
    <property type="entry name" value="N-ACETYLTRANSFERASE ACA1"/>
    <property type="match status" value="1"/>
</dbReference>
<dbReference type="InterPro" id="IPR052742">
    <property type="entry name" value="Mito_N-acetyltransferase"/>
</dbReference>
<dbReference type="InterPro" id="IPR000182">
    <property type="entry name" value="GNAT_dom"/>
</dbReference>
<sequence>MSALDTFALKVTRPYREEDLPAMAEIWNEVVEAGNAFPQTKSLTLEEARAFFAEQSHAAVATVGGRICGLYILHPNNIGRCGHVANASFAVAGASRGEGIGRLLVEDCLRQAAACGFRGLQFNAVVASNERARSLYESLGFARIGMIPGGFCNKDDVYEDMYIYYHPTV</sequence>
<organism evidence="2 3">
    <name type="scientific">Adlercreutzia equolifaciens subsp. celatus</name>
    <dbReference type="NCBI Taxonomy" id="394340"/>
    <lineage>
        <taxon>Bacteria</taxon>
        <taxon>Bacillati</taxon>
        <taxon>Actinomycetota</taxon>
        <taxon>Coriobacteriia</taxon>
        <taxon>Eggerthellales</taxon>
        <taxon>Eggerthellaceae</taxon>
        <taxon>Adlercreutzia</taxon>
    </lineage>
</organism>
<dbReference type="PANTHER" id="PTHR43138">
    <property type="entry name" value="ACETYLTRANSFERASE, GNAT FAMILY"/>
    <property type="match status" value="1"/>
</dbReference>
<protein>
    <submittedName>
        <fullName evidence="2">GNAT family N-acetyltransferase</fullName>
    </submittedName>
</protein>
<dbReference type="PROSITE" id="PS51186">
    <property type="entry name" value="GNAT"/>
    <property type="match status" value="1"/>
</dbReference>
<gene>
    <name evidence="2" type="ORF">C1850_07380</name>
</gene>
<feature type="domain" description="N-acetyltransferase" evidence="1">
    <location>
        <begin position="10"/>
        <end position="164"/>
    </location>
</feature>
<dbReference type="CDD" id="cd04301">
    <property type="entry name" value="NAT_SF"/>
    <property type="match status" value="1"/>
</dbReference>
<reference evidence="2 3" key="1">
    <citation type="journal article" date="2018" name="Elife">
        <title>Discovery and characterization of a prevalent human gut bacterial enzyme sufficient for the inactivation of a family of plant toxins.</title>
        <authorList>
            <person name="Koppel N."/>
            <person name="Bisanz J.E."/>
            <person name="Pandelia M.E."/>
            <person name="Turnbaugh P.J."/>
            <person name="Balskus E.P."/>
        </authorList>
    </citation>
    <scope>NUCLEOTIDE SEQUENCE [LARGE SCALE GENOMIC DNA]</scope>
    <source>
        <strain evidence="2 3">OB21 GAM 11</strain>
    </source>
</reference>
<name>A0A369NZZ7_9ACTN</name>
<evidence type="ECO:0000313" key="2">
    <source>
        <dbReference type="EMBL" id="RDC43889.1"/>
    </source>
</evidence>
<dbReference type="Proteomes" id="UP000253805">
    <property type="component" value="Unassembled WGS sequence"/>
</dbReference>
<evidence type="ECO:0000259" key="1">
    <source>
        <dbReference type="PROSITE" id="PS51186"/>
    </source>
</evidence>
<accession>A0A369NZZ7</accession>
<keyword evidence="2" id="KW-0808">Transferase</keyword>
<evidence type="ECO:0000313" key="3">
    <source>
        <dbReference type="Proteomes" id="UP000253805"/>
    </source>
</evidence>
<dbReference type="RefSeq" id="WP_114549186.1">
    <property type="nucleotide sequence ID" value="NZ_CAKXPL010000013.1"/>
</dbReference>
<dbReference type="InterPro" id="IPR016181">
    <property type="entry name" value="Acyl_CoA_acyltransferase"/>
</dbReference>
<comment type="caution">
    <text evidence="2">The sequence shown here is derived from an EMBL/GenBank/DDBJ whole genome shotgun (WGS) entry which is preliminary data.</text>
</comment>
<dbReference type="Pfam" id="PF00583">
    <property type="entry name" value="Acetyltransf_1"/>
    <property type="match status" value="1"/>
</dbReference>
<dbReference type="GO" id="GO:0016747">
    <property type="term" value="F:acyltransferase activity, transferring groups other than amino-acyl groups"/>
    <property type="evidence" value="ECO:0007669"/>
    <property type="project" value="InterPro"/>
</dbReference>
<dbReference type="AlphaFoldDB" id="A0A369NZZ7"/>
<proteinExistence type="predicted"/>
<dbReference type="SUPFAM" id="SSF55729">
    <property type="entry name" value="Acyl-CoA N-acyltransferases (Nat)"/>
    <property type="match status" value="1"/>
</dbReference>
<dbReference type="Gene3D" id="3.40.630.30">
    <property type="match status" value="1"/>
</dbReference>
<dbReference type="EMBL" id="PPUT01000017">
    <property type="protein sequence ID" value="RDC43889.1"/>
    <property type="molecule type" value="Genomic_DNA"/>
</dbReference>